<dbReference type="Proteomes" id="UP000053989">
    <property type="component" value="Unassembled WGS sequence"/>
</dbReference>
<proteinExistence type="predicted"/>
<accession>A0A0C3D0B3</accession>
<dbReference type="EMBL" id="KN822159">
    <property type="protein sequence ID" value="KIM54245.1"/>
    <property type="molecule type" value="Genomic_DNA"/>
</dbReference>
<dbReference type="InParanoid" id="A0A0C3D0B3"/>
<dbReference type="HOGENOM" id="CLU_2706288_0_0_1"/>
<gene>
    <name evidence="1" type="ORF">SCLCIDRAFT_1222212</name>
</gene>
<evidence type="ECO:0000313" key="1">
    <source>
        <dbReference type="EMBL" id="KIM54245.1"/>
    </source>
</evidence>
<keyword evidence="2" id="KW-1185">Reference proteome</keyword>
<sequence length="73" mass="7925">MTAVAKGAIPESVELNTILPVQLGTLPTSLATTPFACIRGILSAAARAMHEENSRDMTLRKRTVLTASRRRYV</sequence>
<protein>
    <submittedName>
        <fullName evidence="1">Uncharacterized protein</fullName>
    </submittedName>
</protein>
<evidence type="ECO:0000313" key="2">
    <source>
        <dbReference type="Proteomes" id="UP000053989"/>
    </source>
</evidence>
<reference evidence="1 2" key="1">
    <citation type="submission" date="2014-04" db="EMBL/GenBank/DDBJ databases">
        <authorList>
            <consortium name="DOE Joint Genome Institute"/>
            <person name="Kuo A."/>
            <person name="Kohler A."/>
            <person name="Nagy L.G."/>
            <person name="Floudas D."/>
            <person name="Copeland A."/>
            <person name="Barry K.W."/>
            <person name="Cichocki N."/>
            <person name="Veneault-Fourrey C."/>
            <person name="LaButti K."/>
            <person name="Lindquist E.A."/>
            <person name="Lipzen A."/>
            <person name="Lundell T."/>
            <person name="Morin E."/>
            <person name="Murat C."/>
            <person name="Sun H."/>
            <person name="Tunlid A."/>
            <person name="Henrissat B."/>
            <person name="Grigoriev I.V."/>
            <person name="Hibbett D.S."/>
            <person name="Martin F."/>
            <person name="Nordberg H.P."/>
            <person name="Cantor M.N."/>
            <person name="Hua S.X."/>
        </authorList>
    </citation>
    <scope>NUCLEOTIDE SEQUENCE [LARGE SCALE GENOMIC DNA]</scope>
    <source>
        <strain evidence="1 2">Foug A</strain>
    </source>
</reference>
<dbReference type="AlphaFoldDB" id="A0A0C3D0B3"/>
<organism evidence="1 2">
    <name type="scientific">Scleroderma citrinum Foug A</name>
    <dbReference type="NCBI Taxonomy" id="1036808"/>
    <lineage>
        <taxon>Eukaryota</taxon>
        <taxon>Fungi</taxon>
        <taxon>Dikarya</taxon>
        <taxon>Basidiomycota</taxon>
        <taxon>Agaricomycotina</taxon>
        <taxon>Agaricomycetes</taxon>
        <taxon>Agaricomycetidae</taxon>
        <taxon>Boletales</taxon>
        <taxon>Sclerodermatineae</taxon>
        <taxon>Sclerodermataceae</taxon>
        <taxon>Scleroderma</taxon>
    </lineage>
</organism>
<reference evidence="2" key="2">
    <citation type="submission" date="2015-01" db="EMBL/GenBank/DDBJ databases">
        <title>Evolutionary Origins and Diversification of the Mycorrhizal Mutualists.</title>
        <authorList>
            <consortium name="DOE Joint Genome Institute"/>
            <consortium name="Mycorrhizal Genomics Consortium"/>
            <person name="Kohler A."/>
            <person name="Kuo A."/>
            <person name="Nagy L.G."/>
            <person name="Floudas D."/>
            <person name="Copeland A."/>
            <person name="Barry K.W."/>
            <person name="Cichocki N."/>
            <person name="Veneault-Fourrey C."/>
            <person name="LaButti K."/>
            <person name="Lindquist E.A."/>
            <person name="Lipzen A."/>
            <person name="Lundell T."/>
            <person name="Morin E."/>
            <person name="Murat C."/>
            <person name="Riley R."/>
            <person name="Ohm R."/>
            <person name="Sun H."/>
            <person name="Tunlid A."/>
            <person name="Henrissat B."/>
            <person name="Grigoriev I.V."/>
            <person name="Hibbett D.S."/>
            <person name="Martin F."/>
        </authorList>
    </citation>
    <scope>NUCLEOTIDE SEQUENCE [LARGE SCALE GENOMIC DNA]</scope>
    <source>
        <strain evidence="2">Foug A</strain>
    </source>
</reference>
<name>A0A0C3D0B3_9AGAM</name>